<evidence type="ECO:0000313" key="2">
    <source>
        <dbReference type="EMBL" id="CAL1160564.1"/>
    </source>
</evidence>
<dbReference type="EMBL" id="CAMXCT010003989">
    <property type="protein sequence ID" value="CAI4007189.1"/>
    <property type="molecule type" value="Genomic_DNA"/>
</dbReference>
<evidence type="ECO:0000313" key="1">
    <source>
        <dbReference type="EMBL" id="CAI4007189.1"/>
    </source>
</evidence>
<reference evidence="1" key="1">
    <citation type="submission" date="2022-10" db="EMBL/GenBank/DDBJ databases">
        <authorList>
            <person name="Chen Y."/>
            <person name="Dougan E. K."/>
            <person name="Chan C."/>
            <person name="Rhodes N."/>
            <person name="Thang M."/>
        </authorList>
    </citation>
    <scope>NUCLEOTIDE SEQUENCE</scope>
</reference>
<reference evidence="2" key="2">
    <citation type="submission" date="2024-04" db="EMBL/GenBank/DDBJ databases">
        <authorList>
            <person name="Chen Y."/>
            <person name="Shah S."/>
            <person name="Dougan E. K."/>
            <person name="Thang M."/>
            <person name="Chan C."/>
        </authorList>
    </citation>
    <scope>NUCLEOTIDE SEQUENCE [LARGE SCALE GENOMIC DNA]</scope>
</reference>
<sequence>MAGSRQLDAWILQLADTPQELTKLRRRVMLQSISKQCCRPEPEDQKPPEPLYRLNEFQEVIALVSEMDCGQRLFYLINQTVTLRDAITQLHADVMGLAGIFIQLLRHLLGVLGRARPGQLMFCVSCY</sequence>
<dbReference type="EMBL" id="CAMXCT020003989">
    <property type="protein sequence ID" value="CAL1160564.1"/>
    <property type="molecule type" value="Genomic_DNA"/>
</dbReference>
<protein>
    <submittedName>
        <fullName evidence="1">Uncharacterized protein</fullName>
    </submittedName>
</protein>
<name>A0A9P1DDU0_9DINO</name>
<keyword evidence="3" id="KW-1185">Reference proteome</keyword>
<accession>A0A9P1DDU0</accession>
<organism evidence="1">
    <name type="scientific">Cladocopium goreaui</name>
    <dbReference type="NCBI Taxonomy" id="2562237"/>
    <lineage>
        <taxon>Eukaryota</taxon>
        <taxon>Sar</taxon>
        <taxon>Alveolata</taxon>
        <taxon>Dinophyceae</taxon>
        <taxon>Suessiales</taxon>
        <taxon>Symbiodiniaceae</taxon>
        <taxon>Cladocopium</taxon>
    </lineage>
</organism>
<evidence type="ECO:0000313" key="3">
    <source>
        <dbReference type="Proteomes" id="UP001152797"/>
    </source>
</evidence>
<dbReference type="AlphaFoldDB" id="A0A9P1DDU0"/>
<gene>
    <name evidence="1" type="ORF">C1SCF055_LOCUS32756</name>
</gene>
<dbReference type="EMBL" id="CAMXCT030003989">
    <property type="protein sequence ID" value="CAL4794501.1"/>
    <property type="molecule type" value="Genomic_DNA"/>
</dbReference>
<proteinExistence type="predicted"/>
<dbReference type="Proteomes" id="UP001152797">
    <property type="component" value="Unassembled WGS sequence"/>
</dbReference>
<comment type="caution">
    <text evidence="1">The sequence shown here is derived from an EMBL/GenBank/DDBJ whole genome shotgun (WGS) entry which is preliminary data.</text>
</comment>